<feature type="region of interest" description="Disordered" evidence="2">
    <location>
        <begin position="1"/>
        <end position="60"/>
    </location>
</feature>
<dbReference type="EMBL" id="JAOQAZ010000019">
    <property type="protein sequence ID" value="KAJ4256104.1"/>
    <property type="molecule type" value="Genomic_DNA"/>
</dbReference>
<feature type="compositionally biased region" description="Acidic residues" evidence="2">
    <location>
        <begin position="21"/>
        <end position="34"/>
    </location>
</feature>
<keyword evidence="1" id="KW-0175">Coiled coil</keyword>
<dbReference type="Proteomes" id="UP001152049">
    <property type="component" value="Unassembled WGS sequence"/>
</dbReference>
<dbReference type="OrthoDB" id="10668495at2759"/>
<keyword evidence="4" id="KW-1185">Reference proteome</keyword>
<protein>
    <submittedName>
        <fullName evidence="3">Uncharacterized protein</fullName>
    </submittedName>
</protein>
<evidence type="ECO:0000313" key="3">
    <source>
        <dbReference type="EMBL" id="KAJ4256104.1"/>
    </source>
</evidence>
<name>A0A9W8RVN2_9HYPO</name>
<comment type="caution">
    <text evidence="3">The sequence shown here is derived from an EMBL/GenBank/DDBJ whole genome shotgun (WGS) entry which is preliminary data.</text>
</comment>
<evidence type="ECO:0000256" key="1">
    <source>
        <dbReference type="SAM" id="Coils"/>
    </source>
</evidence>
<evidence type="ECO:0000313" key="4">
    <source>
        <dbReference type="Proteomes" id="UP001152049"/>
    </source>
</evidence>
<feature type="coiled-coil region" evidence="1">
    <location>
        <begin position="127"/>
        <end position="161"/>
    </location>
</feature>
<proteinExistence type="predicted"/>
<reference evidence="3" key="1">
    <citation type="submission" date="2022-09" db="EMBL/GenBank/DDBJ databases">
        <title>Fusarium specimens isolated from Avocado Roots.</title>
        <authorList>
            <person name="Stajich J."/>
            <person name="Roper C."/>
            <person name="Heimlech-Rivalta G."/>
        </authorList>
    </citation>
    <scope>NUCLEOTIDE SEQUENCE</scope>
    <source>
        <strain evidence="3">CF00136</strain>
    </source>
</reference>
<feature type="region of interest" description="Disordered" evidence="2">
    <location>
        <begin position="72"/>
        <end position="101"/>
    </location>
</feature>
<accession>A0A9W8RVN2</accession>
<organism evidence="3 4">
    <name type="scientific">Fusarium torreyae</name>
    <dbReference type="NCBI Taxonomy" id="1237075"/>
    <lineage>
        <taxon>Eukaryota</taxon>
        <taxon>Fungi</taxon>
        <taxon>Dikarya</taxon>
        <taxon>Ascomycota</taxon>
        <taxon>Pezizomycotina</taxon>
        <taxon>Sordariomycetes</taxon>
        <taxon>Hypocreomycetidae</taxon>
        <taxon>Hypocreales</taxon>
        <taxon>Nectriaceae</taxon>
        <taxon>Fusarium</taxon>
    </lineage>
</organism>
<evidence type="ECO:0000256" key="2">
    <source>
        <dbReference type="SAM" id="MobiDB-lite"/>
    </source>
</evidence>
<feature type="compositionally biased region" description="Polar residues" evidence="2">
    <location>
        <begin position="35"/>
        <end position="53"/>
    </location>
</feature>
<sequence length="275" mass="31366">MSNSYRESDDETYNCDRTDSDLEYASDEESDSDTEATSPTALNQGPETSTTTEPRPAGSIEVAEERVWDILRINQWTDPDAAPEDHTSTCQPTSGEDVGPISARANFKDAITQLYDAMVQETADAGAQAAQDKLQNLSERLDTQEDRLESIEEIFQEDQKEASDQSKATQSLIGNILDDLKRCQDSTSSNSHQSHVFQREVNERFSRAEKSLTDRVAHLEKSYNDRLQRLEKGINDQMSRDRRSFNDRIARLEQDFNNRISHVSQNIHERKRKRT</sequence>
<dbReference type="AlphaFoldDB" id="A0A9W8RVN2"/>
<gene>
    <name evidence="3" type="ORF">NW762_009180</name>
</gene>